<dbReference type="RefSeq" id="XP_013315129.1">
    <property type="nucleotide sequence ID" value="XM_013459675.1"/>
</dbReference>
<feature type="region of interest" description="Disordered" evidence="7">
    <location>
        <begin position="440"/>
        <end position="471"/>
    </location>
</feature>
<dbReference type="Gene3D" id="4.10.240.10">
    <property type="entry name" value="Zn(2)-C6 fungal-type DNA-binding domain"/>
    <property type="match status" value="1"/>
</dbReference>
<dbReference type="GeneID" id="25328805"/>
<reference evidence="9 10" key="1">
    <citation type="submission" date="2015-01" db="EMBL/GenBank/DDBJ databases">
        <title>The Genome Sequence of Exophiala xenobiotica CBS118157.</title>
        <authorList>
            <consortium name="The Broad Institute Genomics Platform"/>
            <person name="Cuomo C."/>
            <person name="de Hoog S."/>
            <person name="Gorbushina A."/>
            <person name="Stielow B."/>
            <person name="Teixiera M."/>
            <person name="Abouelleil A."/>
            <person name="Chapman S.B."/>
            <person name="Priest M."/>
            <person name="Young S.K."/>
            <person name="Wortman J."/>
            <person name="Nusbaum C."/>
            <person name="Birren B."/>
        </authorList>
    </citation>
    <scope>NUCLEOTIDE SEQUENCE [LARGE SCALE GENOMIC DNA]</scope>
    <source>
        <strain evidence="9 10">CBS 118157</strain>
    </source>
</reference>
<keyword evidence="4" id="KW-0238">DNA-binding</keyword>
<dbReference type="HOGENOM" id="CLU_011409_2_0_1"/>
<dbReference type="AlphaFoldDB" id="A0A0D2F3U4"/>
<evidence type="ECO:0000256" key="3">
    <source>
        <dbReference type="ARBA" id="ARBA00023015"/>
    </source>
</evidence>
<keyword evidence="10" id="KW-1185">Reference proteome</keyword>
<dbReference type="InterPro" id="IPR052360">
    <property type="entry name" value="Transcr_Regulatory_Proteins"/>
</dbReference>
<accession>A0A0D2F3U4</accession>
<keyword evidence="6" id="KW-0539">Nucleus</keyword>
<evidence type="ECO:0000259" key="8">
    <source>
        <dbReference type="PROSITE" id="PS50048"/>
    </source>
</evidence>
<dbReference type="SMART" id="SM00066">
    <property type="entry name" value="GAL4"/>
    <property type="match status" value="1"/>
</dbReference>
<keyword evidence="3" id="KW-0805">Transcription regulation</keyword>
<sequence length="615" mass="69866">MEVGRRAPGKPRQKVWKPKVKTGCITCRTRRIKCDEGKPTCARCSSSGRKCGGYYQHQTKPPEIGSCWEEHSWQHSWTPLAVVAAPVRPTNGTRIMPYPQLLVFDSKVEGQSFEFFRSYSVPELTQLFRVDEDFWHLSILQLSMTQPAVRYAVTGLGALHQKFSVGHQTVIPDDTRDTQVQFALRQCNRAINALSDTSAAAQEPMHKVATLMTCILFTCYASLQGHQTHSIMHFRNGLKLLDSLQRSMDTAGNAGSQYDELYNAFVMALTTLEIQARTLIYDDECDEILPASMIQSHASDQLRSTSSIDFKTLANARYYFDTLLSDLQCLVQDCYVQDEWTLTGARPRQSTVDRYQALLRRKVAGDIAFELLLKRQTKLDDRDQKTVLVIKLHGCLMDIYLQIFQLSPHYGDLVWDYFEANYRTIIDLSRQILGCDDDDSSSMLLSPPPSPPRKGSNADHSPPNGKNGMLEPIADATSILKQNVKHHRPVFAFSQGVVGPLYTVVAQCRDPMLRREAISLLLRYPRREGLWDSFSAGRMGWEIMNLEEGLAREWQQRDQNSKNFELQTAADIPVSCRVRDVDLRMAGPRVATVRLKTVEEVDRGERGSFHKIMTW</sequence>
<dbReference type="OrthoDB" id="2593732at2759"/>
<keyword evidence="5" id="KW-0804">Transcription</keyword>
<dbReference type="SUPFAM" id="SSF57701">
    <property type="entry name" value="Zn2/Cys6 DNA-binding domain"/>
    <property type="match status" value="1"/>
</dbReference>
<evidence type="ECO:0000256" key="6">
    <source>
        <dbReference type="ARBA" id="ARBA00023242"/>
    </source>
</evidence>
<dbReference type="InterPro" id="IPR021858">
    <property type="entry name" value="Fun_TF"/>
</dbReference>
<dbReference type="PROSITE" id="PS50048">
    <property type="entry name" value="ZN2_CY6_FUNGAL_2"/>
    <property type="match status" value="1"/>
</dbReference>
<dbReference type="CDD" id="cd00067">
    <property type="entry name" value="GAL4"/>
    <property type="match status" value="1"/>
</dbReference>
<dbReference type="Pfam" id="PF11951">
    <property type="entry name" value="Fungal_trans_2"/>
    <property type="match status" value="1"/>
</dbReference>
<organism evidence="9 10">
    <name type="scientific">Exophiala xenobiotica</name>
    <dbReference type="NCBI Taxonomy" id="348802"/>
    <lineage>
        <taxon>Eukaryota</taxon>
        <taxon>Fungi</taxon>
        <taxon>Dikarya</taxon>
        <taxon>Ascomycota</taxon>
        <taxon>Pezizomycotina</taxon>
        <taxon>Eurotiomycetes</taxon>
        <taxon>Chaetothyriomycetidae</taxon>
        <taxon>Chaetothyriales</taxon>
        <taxon>Herpotrichiellaceae</taxon>
        <taxon>Exophiala</taxon>
    </lineage>
</organism>
<dbReference type="EMBL" id="KN847320">
    <property type="protein sequence ID" value="KIW54545.1"/>
    <property type="molecule type" value="Genomic_DNA"/>
</dbReference>
<feature type="domain" description="Zn(2)-C6 fungal-type" evidence="8">
    <location>
        <begin position="23"/>
        <end position="51"/>
    </location>
</feature>
<dbReference type="PANTHER" id="PTHR36206">
    <property type="entry name" value="ASPERCRYPTIN BIOSYNTHESIS CLUSTER-SPECIFIC TRANSCRIPTION REGULATOR ATNN-RELATED"/>
    <property type="match status" value="1"/>
</dbReference>
<dbReference type="InterPro" id="IPR036864">
    <property type="entry name" value="Zn2-C6_fun-type_DNA-bd_sf"/>
</dbReference>
<proteinExistence type="predicted"/>
<dbReference type="PROSITE" id="PS00463">
    <property type="entry name" value="ZN2_CY6_FUNGAL_1"/>
    <property type="match status" value="1"/>
</dbReference>
<protein>
    <recommendedName>
        <fullName evidence="8">Zn(2)-C6 fungal-type domain-containing protein</fullName>
    </recommendedName>
</protein>
<gene>
    <name evidence="9" type="ORF">PV05_06897</name>
</gene>
<evidence type="ECO:0000256" key="2">
    <source>
        <dbReference type="ARBA" id="ARBA00022833"/>
    </source>
</evidence>
<dbReference type="STRING" id="348802.A0A0D2F3U4"/>
<evidence type="ECO:0000313" key="10">
    <source>
        <dbReference type="Proteomes" id="UP000054342"/>
    </source>
</evidence>
<keyword evidence="1" id="KW-0479">Metal-binding</keyword>
<dbReference type="GO" id="GO:0003677">
    <property type="term" value="F:DNA binding"/>
    <property type="evidence" value="ECO:0007669"/>
    <property type="project" value="UniProtKB-KW"/>
</dbReference>
<dbReference type="InterPro" id="IPR001138">
    <property type="entry name" value="Zn2Cys6_DnaBD"/>
</dbReference>
<keyword evidence="2" id="KW-0862">Zinc</keyword>
<dbReference type="Pfam" id="PF00172">
    <property type="entry name" value="Zn_clus"/>
    <property type="match status" value="1"/>
</dbReference>
<dbReference type="GO" id="GO:0000981">
    <property type="term" value="F:DNA-binding transcription factor activity, RNA polymerase II-specific"/>
    <property type="evidence" value="ECO:0007669"/>
    <property type="project" value="InterPro"/>
</dbReference>
<dbReference type="Proteomes" id="UP000054342">
    <property type="component" value="Unassembled WGS sequence"/>
</dbReference>
<dbReference type="EMBL" id="KN847320">
    <property type="protein sequence ID" value="KIW54544.1"/>
    <property type="molecule type" value="Genomic_DNA"/>
</dbReference>
<evidence type="ECO:0000256" key="4">
    <source>
        <dbReference type="ARBA" id="ARBA00023125"/>
    </source>
</evidence>
<evidence type="ECO:0000313" key="9">
    <source>
        <dbReference type="EMBL" id="KIW54544.1"/>
    </source>
</evidence>
<dbReference type="RefSeq" id="XP_013315128.1">
    <property type="nucleotide sequence ID" value="XM_013459674.1"/>
</dbReference>
<name>A0A0D2F3U4_9EURO</name>
<evidence type="ECO:0000256" key="5">
    <source>
        <dbReference type="ARBA" id="ARBA00023163"/>
    </source>
</evidence>
<dbReference type="PANTHER" id="PTHR36206:SF12">
    <property type="entry name" value="ASPERCRYPTIN BIOSYNTHESIS CLUSTER-SPECIFIC TRANSCRIPTION REGULATOR ATNN-RELATED"/>
    <property type="match status" value="1"/>
</dbReference>
<dbReference type="GO" id="GO:0008270">
    <property type="term" value="F:zinc ion binding"/>
    <property type="evidence" value="ECO:0007669"/>
    <property type="project" value="InterPro"/>
</dbReference>
<evidence type="ECO:0000256" key="7">
    <source>
        <dbReference type="SAM" id="MobiDB-lite"/>
    </source>
</evidence>
<evidence type="ECO:0000256" key="1">
    <source>
        <dbReference type="ARBA" id="ARBA00022723"/>
    </source>
</evidence>